<dbReference type="GO" id="GO:0070991">
    <property type="term" value="F:medium-chain fatty acyl-CoA dehydrogenase activity"/>
    <property type="evidence" value="ECO:0007669"/>
    <property type="project" value="UniProtKB-EC"/>
</dbReference>
<keyword evidence="17" id="KW-1185">Reference proteome</keyword>
<evidence type="ECO:0000259" key="14">
    <source>
        <dbReference type="Pfam" id="PF02771"/>
    </source>
</evidence>
<dbReference type="NCBIfam" id="NF009586">
    <property type="entry name" value="PRK13026.1"/>
    <property type="match status" value="1"/>
</dbReference>
<dbReference type="Pfam" id="PF09317">
    <property type="entry name" value="ACDH_C"/>
    <property type="match status" value="1"/>
</dbReference>
<dbReference type="InterPro" id="IPR009100">
    <property type="entry name" value="AcylCoA_DH/oxidase_NM_dom_sf"/>
</dbReference>
<dbReference type="SUPFAM" id="SSF56645">
    <property type="entry name" value="Acyl-CoA dehydrogenase NM domain-like"/>
    <property type="match status" value="1"/>
</dbReference>
<feature type="domain" description="Acyl-CoA dehydrogenase/oxidase C-terminal" evidence="13">
    <location>
        <begin position="360"/>
        <end position="498"/>
    </location>
</feature>
<evidence type="ECO:0000256" key="12">
    <source>
        <dbReference type="SAM" id="Phobius"/>
    </source>
</evidence>
<evidence type="ECO:0000256" key="8">
    <source>
        <dbReference type="ARBA" id="ARBA00022827"/>
    </source>
</evidence>
<dbReference type="InterPro" id="IPR046373">
    <property type="entry name" value="Acyl-CoA_Oxase/DH_mid-dom_sf"/>
</dbReference>
<dbReference type="KEGG" id="kim:G3T16_16205"/>
<dbReference type="Gene3D" id="2.40.110.10">
    <property type="entry name" value="Butyryl-CoA Dehydrogenase, subunit A, domain 2"/>
    <property type="match status" value="1"/>
</dbReference>
<dbReference type="Pfam" id="PF00441">
    <property type="entry name" value="Acyl-CoA_dh_1"/>
    <property type="match status" value="1"/>
</dbReference>
<dbReference type="EC" id="1.3.8.7" evidence="4"/>
<dbReference type="EC" id="1.3.8.8" evidence="5"/>
<dbReference type="PANTHER" id="PTHR48083:SF33">
    <property type="entry name" value="ACYL-COENZYME A DEHYDROGENASE"/>
    <property type="match status" value="1"/>
</dbReference>
<dbReference type="Gene3D" id="1.10.540.10">
    <property type="entry name" value="Acyl-CoA dehydrogenase/oxidase, N-terminal domain"/>
    <property type="match status" value="1"/>
</dbReference>
<feature type="transmembrane region" description="Helical" evidence="12">
    <location>
        <begin position="28"/>
        <end position="58"/>
    </location>
</feature>
<keyword evidence="12" id="KW-1133">Transmembrane helix</keyword>
<comment type="pathway">
    <text evidence="2">Lipid metabolism; fatty acid beta-oxidation.</text>
</comment>
<keyword evidence="12" id="KW-0812">Transmembrane</keyword>
<sequence length="801" mass="88087">MMLLSIVLYLVLVAAVLMYRPPLLVGSLLVIAGTLLLTVFESGMWWLLLPTLAVLAILNVPEWRRRLLVAPVYELLRKAMPPMSDTEREALEAGTTWWEKDLFSGRPDWERFAAIRPPRLTEREQSFMDNEVEQLCSRLNEWDVQERQDLSPEVWESLRKFGFFGLIIPESFGGRDFSPYAQSRIMSKIASRSLTAAVTAMVPNSLGPGELLVKYGTEEQKQRWLPGLADGSELPCFGLTGPEAGSDAGAIPDLGVVCKGEFEGSEVIGLRLNFHKRWITLAPVATVVGLAFQLRDPDGLLGDPDKVDYGITCALLPADHPGVEAGRRHNPGAPFMNGPVMGRDVFIPVDWIIGGPAMAGKGWRMLIECLGAGRGVSLPSLATASAAMCYLTVGAYARIRRQFNLEVGKFEGVQEVTAEIAAGAYTLEAMRELVTRGLEEGTPAVLTAMAKYHATERMRVLVNHGMDVVGGRGIQLGPRNFLGPAYHSLPVAITVEGANILTRSLMIFGQGAIRCHPYLIDEMESLALEPDEGLDVFEPIFMGHLGHIASNAVRLLWYGLGGALLSPVPGNANDFSRRWYQRINHLSVALATCADVALGVLGGELKRRELLSARLGDAHSQMLIACSILKYHVTQPASSAADAHAAYALQQALYSAQQALLAYCDNFPRRWLGLLLRIISFPLGRALLPPADNLVRQLGDLIMEPNPVREALAAHVYLSKDPEDAVGRVETTYQLLLSVDEAWQTVLHARDKGELEAEDFDAALREAVDKGLIREQDLEPLREYDARRFDCLLTDHFEQLG</sequence>
<evidence type="ECO:0000313" key="17">
    <source>
        <dbReference type="Proteomes" id="UP000477680"/>
    </source>
</evidence>
<dbReference type="AlphaFoldDB" id="A0A6C0U447"/>
<evidence type="ECO:0000256" key="9">
    <source>
        <dbReference type="ARBA" id="ARBA00023002"/>
    </source>
</evidence>
<organism evidence="16 17">
    <name type="scientific">Kineobactrum salinum</name>
    <dbReference type="NCBI Taxonomy" id="2708301"/>
    <lineage>
        <taxon>Bacteria</taxon>
        <taxon>Pseudomonadati</taxon>
        <taxon>Pseudomonadota</taxon>
        <taxon>Gammaproteobacteria</taxon>
        <taxon>Cellvibrionales</taxon>
        <taxon>Halieaceae</taxon>
        <taxon>Kineobactrum</taxon>
    </lineage>
</organism>
<dbReference type="NCBIfam" id="NF007000">
    <property type="entry name" value="PRK09463.1"/>
    <property type="match status" value="1"/>
</dbReference>
<evidence type="ECO:0000256" key="4">
    <source>
        <dbReference type="ARBA" id="ARBA00012033"/>
    </source>
</evidence>
<dbReference type="InterPro" id="IPR036250">
    <property type="entry name" value="AcylCo_DH-like_C"/>
</dbReference>
<evidence type="ECO:0000256" key="11">
    <source>
        <dbReference type="ARBA" id="ARBA00049247"/>
    </source>
</evidence>
<dbReference type="Pfam" id="PF02771">
    <property type="entry name" value="Acyl-CoA_dh_N"/>
    <property type="match status" value="1"/>
</dbReference>
<dbReference type="Proteomes" id="UP000477680">
    <property type="component" value="Chromosome"/>
</dbReference>
<dbReference type="InterPro" id="IPR050741">
    <property type="entry name" value="Acyl-CoA_dehydrogenase"/>
</dbReference>
<dbReference type="GO" id="GO:0050660">
    <property type="term" value="F:flavin adenine dinucleotide binding"/>
    <property type="evidence" value="ECO:0007669"/>
    <property type="project" value="InterPro"/>
</dbReference>
<dbReference type="GO" id="GO:0004466">
    <property type="term" value="F:long-chain fatty acyl-CoA dehydrogenase activity"/>
    <property type="evidence" value="ECO:0007669"/>
    <property type="project" value="UniProtKB-EC"/>
</dbReference>
<dbReference type="InterPro" id="IPR009075">
    <property type="entry name" value="AcylCo_DH/oxidase_C"/>
</dbReference>
<evidence type="ECO:0000256" key="10">
    <source>
        <dbReference type="ARBA" id="ARBA00047882"/>
    </source>
</evidence>
<dbReference type="InterPro" id="IPR015396">
    <property type="entry name" value="FadE_C"/>
</dbReference>
<protein>
    <recommendedName>
        <fullName evidence="6">Acyl-coenzyme A dehydrogenase</fullName>
        <ecNumber evidence="4">1.3.8.7</ecNumber>
        <ecNumber evidence="5">1.3.8.8</ecNumber>
    </recommendedName>
</protein>
<keyword evidence="8" id="KW-0274">FAD</keyword>
<keyword evidence="9 16" id="KW-0560">Oxidoreductase</keyword>
<evidence type="ECO:0000256" key="5">
    <source>
        <dbReference type="ARBA" id="ARBA00012040"/>
    </source>
</evidence>
<evidence type="ECO:0000256" key="7">
    <source>
        <dbReference type="ARBA" id="ARBA00022630"/>
    </source>
</evidence>
<comment type="cofactor">
    <cofactor evidence="1">
        <name>FAD</name>
        <dbReference type="ChEBI" id="CHEBI:57692"/>
    </cofactor>
</comment>
<dbReference type="InterPro" id="IPR037069">
    <property type="entry name" value="AcylCoA_DH/ox_N_sf"/>
</dbReference>
<feature type="domain" description="Acyl-CoA dehydrogenase/oxidase N-terminal" evidence="14">
    <location>
        <begin position="125"/>
        <end position="231"/>
    </location>
</feature>
<evidence type="ECO:0000256" key="2">
    <source>
        <dbReference type="ARBA" id="ARBA00005005"/>
    </source>
</evidence>
<dbReference type="GO" id="GO:0033539">
    <property type="term" value="P:fatty acid beta-oxidation using acyl-CoA dehydrogenase"/>
    <property type="evidence" value="ECO:0007669"/>
    <property type="project" value="InterPro"/>
</dbReference>
<dbReference type="SUPFAM" id="SSF47203">
    <property type="entry name" value="Acyl-CoA dehydrogenase C-terminal domain-like"/>
    <property type="match status" value="1"/>
</dbReference>
<name>A0A6C0U447_9GAMM</name>
<proteinExistence type="inferred from homology"/>
<evidence type="ECO:0000256" key="6">
    <source>
        <dbReference type="ARBA" id="ARBA00020144"/>
    </source>
</evidence>
<dbReference type="EMBL" id="CP048711">
    <property type="protein sequence ID" value="QIB66708.1"/>
    <property type="molecule type" value="Genomic_DNA"/>
</dbReference>
<evidence type="ECO:0000259" key="15">
    <source>
        <dbReference type="Pfam" id="PF09317"/>
    </source>
</evidence>
<keyword evidence="12" id="KW-0472">Membrane</keyword>
<dbReference type="GO" id="GO:0005737">
    <property type="term" value="C:cytoplasm"/>
    <property type="evidence" value="ECO:0007669"/>
    <property type="project" value="TreeGrafter"/>
</dbReference>
<accession>A0A6C0U447</accession>
<dbReference type="Gene3D" id="1.20.140.10">
    <property type="entry name" value="Butyryl-CoA Dehydrogenase, subunit A, domain 3"/>
    <property type="match status" value="1"/>
</dbReference>
<dbReference type="UniPathway" id="UPA00659"/>
<feature type="domain" description="Acyl-CoA dehydrogenase C-terminal bacterial-type" evidence="15">
    <location>
        <begin position="513"/>
        <end position="797"/>
    </location>
</feature>
<evidence type="ECO:0000256" key="1">
    <source>
        <dbReference type="ARBA" id="ARBA00001974"/>
    </source>
</evidence>
<comment type="catalytic activity">
    <reaction evidence="11">
        <text>a long-chain 2,3-saturated fatty acyl-CoA + oxidized [electron-transfer flavoprotein] + H(+) = a long-chain (2E)-enoyl-CoA + reduced [electron-transfer flavoprotein]</text>
        <dbReference type="Rhea" id="RHEA:17721"/>
        <dbReference type="Rhea" id="RHEA-COMP:10685"/>
        <dbReference type="Rhea" id="RHEA-COMP:10686"/>
        <dbReference type="ChEBI" id="CHEBI:15378"/>
        <dbReference type="ChEBI" id="CHEBI:57692"/>
        <dbReference type="ChEBI" id="CHEBI:58307"/>
        <dbReference type="ChEBI" id="CHEBI:83721"/>
        <dbReference type="ChEBI" id="CHEBI:83727"/>
        <dbReference type="EC" id="1.3.8.8"/>
    </reaction>
</comment>
<evidence type="ECO:0000313" key="16">
    <source>
        <dbReference type="EMBL" id="QIB66708.1"/>
    </source>
</evidence>
<comment type="catalytic activity">
    <reaction evidence="10">
        <text>a medium-chain 2,3-saturated fatty acyl-CoA + oxidized [electron-transfer flavoprotein] + H(+) = a medium-chain (2E)-enoyl-CoA + reduced [electron-transfer flavoprotein]</text>
        <dbReference type="Rhea" id="RHEA:14477"/>
        <dbReference type="Rhea" id="RHEA-COMP:10685"/>
        <dbReference type="Rhea" id="RHEA-COMP:10686"/>
        <dbReference type="ChEBI" id="CHEBI:15378"/>
        <dbReference type="ChEBI" id="CHEBI:57692"/>
        <dbReference type="ChEBI" id="CHEBI:58307"/>
        <dbReference type="ChEBI" id="CHEBI:83723"/>
        <dbReference type="ChEBI" id="CHEBI:83726"/>
        <dbReference type="EC" id="1.3.8.7"/>
    </reaction>
</comment>
<keyword evidence="7" id="KW-0285">Flavoprotein</keyword>
<comment type="similarity">
    <text evidence="3">Belongs to the acyl-CoA dehydrogenase family.</text>
</comment>
<evidence type="ECO:0000259" key="13">
    <source>
        <dbReference type="Pfam" id="PF00441"/>
    </source>
</evidence>
<reference evidence="16 17" key="1">
    <citation type="submission" date="2020-02" db="EMBL/GenBank/DDBJ databases">
        <title>Genome sequencing for Kineobactrum sp. M2.</title>
        <authorList>
            <person name="Park S.-J."/>
        </authorList>
    </citation>
    <scope>NUCLEOTIDE SEQUENCE [LARGE SCALE GENOMIC DNA]</scope>
    <source>
        <strain evidence="16 17">M2</strain>
    </source>
</reference>
<evidence type="ECO:0000256" key="3">
    <source>
        <dbReference type="ARBA" id="ARBA00009347"/>
    </source>
</evidence>
<gene>
    <name evidence="16" type="ORF">G3T16_16205</name>
</gene>
<dbReference type="InterPro" id="IPR013786">
    <property type="entry name" value="AcylCoA_DH/ox_N"/>
</dbReference>
<dbReference type="PANTHER" id="PTHR48083">
    <property type="entry name" value="MEDIUM-CHAIN SPECIFIC ACYL-COA DEHYDROGENASE, MITOCHONDRIAL-RELATED"/>
    <property type="match status" value="1"/>
</dbReference>